<organism evidence="1 2">
    <name type="scientific">Ceratitis capitata</name>
    <name type="common">Mediterranean fruit fly</name>
    <name type="synonym">Tephritis capitata</name>
    <dbReference type="NCBI Taxonomy" id="7213"/>
    <lineage>
        <taxon>Eukaryota</taxon>
        <taxon>Metazoa</taxon>
        <taxon>Ecdysozoa</taxon>
        <taxon>Arthropoda</taxon>
        <taxon>Hexapoda</taxon>
        <taxon>Insecta</taxon>
        <taxon>Pterygota</taxon>
        <taxon>Neoptera</taxon>
        <taxon>Endopterygota</taxon>
        <taxon>Diptera</taxon>
        <taxon>Brachycera</taxon>
        <taxon>Muscomorpha</taxon>
        <taxon>Tephritoidea</taxon>
        <taxon>Tephritidae</taxon>
        <taxon>Ceratitis</taxon>
        <taxon>Ceratitis</taxon>
    </lineage>
</organism>
<proteinExistence type="predicted"/>
<evidence type="ECO:0000313" key="2">
    <source>
        <dbReference type="Proteomes" id="UP000606786"/>
    </source>
</evidence>
<reference evidence="1" key="1">
    <citation type="submission" date="2020-11" db="EMBL/GenBank/DDBJ databases">
        <authorList>
            <person name="Whitehead M."/>
        </authorList>
    </citation>
    <scope>NUCLEOTIDE SEQUENCE</scope>
    <source>
        <strain evidence="1">EGII</strain>
    </source>
</reference>
<dbReference type="Proteomes" id="UP000606786">
    <property type="component" value="Unassembled WGS sequence"/>
</dbReference>
<evidence type="ECO:0000313" key="1">
    <source>
        <dbReference type="EMBL" id="CAD6994881.1"/>
    </source>
</evidence>
<name>A0A811U7S8_CERCA</name>
<accession>A0A811U7S8</accession>
<dbReference type="AlphaFoldDB" id="A0A811U7S8"/>
<dbReference type="EMBL" id="CAJHJT010000001">
    <property type="protein sequence ID" value="CAD6994881.1"/>
    <property type="molecule type" value="Genomic_DNA"/>
</dbReference>
<comment type="caution">
    <text evidence="1">The sequence shown here is derived from an EMBL/GenBank/DDBJ whole genome shotgun (WGS) entry which is preliminary data.</text>
</comment>
<protein>
    <submittedName>
        <fullName evidence="1">(Mediterranean fruit fly) hypothetical protein</fullName>
    </submittedName>
</protein>
<sequence length="126" mass="14523">MINAEKRASWRAARLRSLEQGAQEAQSIIKNMNKIADDLLSAPAATEQAKKIVFPKIAIKSSDGPVIIREREKILDEKIVRRTEEVPCPVTGRPQLRTVEYIEKIIETEVSFPNNYQHYWFCIKKK</sequence>
<keyword evidence="2" id="KW-1185">Reference proteome</keyword>
<gene>
    <name evidence="1" type="ORF">CCAP1982_LOCUS3616</name>
</gene>
<dbReference type="OrthoDB" id="2187496at2759"/>